<evidence type="ECO:0000313" key="1">
    <source>
        <dbReference type="EMBL" id="GIY89786.1"/>
    </source>
</evidence>
<proteinExistence type="predicted"/>
<sequence>MNMQLLQCFPNEDVPTFYQSNYNQTLPGMEFEGFNTLQGFNTLYSLHAQRKVFPGCGFIMHMKFRLGFACQCSIPSFPKSENQFADYLETRPFILANRIHVSEEKK</sequence>
<evidence type="ECO:0000313" key="2">
    <source>
        <dbReference type="Proteomes" id="UP001054837"/>
    </source>
</evidence>
<dbReference type="EMBL" id="BPLQ01015694">
    <property type="protein sequence ID" value="GIY89786.1"/>
    <property type="molecule type" value="Genomic_DNA"/>
</dbReference>
<gene>
    <name evidence="1" type="ORF">CDAR_175651</name>
</gene>
<organism evidence="1 2">
    <name type="scientific">Caerostris darwini</name>
    <dbReference type="NCBI Taxonomy" id="1538125"/>
    <lineage>
        <taxon>Eukaryota</taxon>
        <taxon>Metazoa</taxon>
        <taxon>Ecdysozoa</taxon>
        <taxon>Arthropoda</taxon>
        <taxon>Chelicerata</taxon>
        <taxon>Arachnida</taxon>
        <taxon>Araneae</taxon>
        <taxon>Araneomorphae</taxon>
        <taxon>Entelegynae</taxon>
        <taxon>Araneoidea</taxon>
        <taxon>Araneidae</taxon>
        <taxon>Caerostris</taxon>
    </lineage>
</organism>
<name>A0AAV4X4I8_9ARAC</name>
<keyword evidence="2" id="KW-1185">Reference proteome</keyword>
<accession>A0AAV4X4I8</accession>
<dbReference type="AlphaFoldDB" id="A0AAV4X4I8"/>
<dbReference type="Proteomes" id="UP001054837">
    <property type="component" value="Unassembled WGS sequence"/>
</dbReference>
<reference evidence="1 2" key="1">
    <citation type="submission" date="2021-06" db="EMBL/GenBank/DDBJ databases">
        <title>Caerostris darwini draft genome.</title>
        <authorList>
            <person name="Kono N."/>
            <person name="Arakawa K."/>
        </authorList>
    </citation>
    <scope>NUCLEOTIDE SEQUENCE [LARGE SCALE GENOMIC DNA]</scope>
</reference>
<comment type="caution">
    <text evidence="1">The sequence shown here is derived from an EMBL/GenBank/DDBJ whole genome shotgun (WGS) entry which is preliminary data.</text>
</comment>
<protein>
    <submittedName>
        <fullName evidence="1">Uncharacterized protein</fullName>
    </submittedName>
</protein>